<evidence type="ECO:0000259" key="4">
    <source>
        <dbReference type="PROSITE" id="PS51118"/>
    </source>
</evidence>
<dbReference type="PANTHER" id="PTHR33204">
    <property type="entry name" value="TRANSCRIPTIONAL REGULATOR, MARR FAMILY"/>
    <property type="match status" value="1"/>
</dbReference>
<keyword evidence="3" id="KW-0804">Transcription</keyword>
<keyword evidence="1" id="KW-0805">Transcription regulation</keyword>
<evidence type="ECO:0000256" key="3">
    <source>
        <dbReference type="ARBA" id="ARBA00023163"/>
    </source>
</evidence>
<dbReference type="RefSeq" id="WP_116845226.1">
    <property type="nucleotide sequence ID" value="NZ_QTJU01000001.1"/>
</dbReference>
<reference evidence="5 6" key="1">
    <citation type="submission" date="2018-08" db="EMBL/GenBank/DDBJ databases">
        <title>Chitinophagaceae sp. K23C18032701, a novel bacterium isolated from forest soil.</title>
        <authorList>
            <person name="Wang C."/>
        </authorList>
    </citation>
    <scope>NUCLEOTIDE SEQUENCE [LARGE SCALE GENOMIC DNA]</scope>
    <source>
        <strain evidence="5 6">K23C18032701</strain>
    </source>
</reference>
<dbReference type="Gene3D" id="1.10.10.10">
    <property type="entry name" value="Winged helix-like DNA-binding domain superfamily/Winged helix DNA-binding domain"/>
    <property type="match status" value="1"/>
</dbReference>
<keyword evidence="6" id="KW-1185">Reference proteome</keyword>
<feature type="domain" description="HTH hxlR-type" evidence="4">
    <location>
        <begin position="14"/>
        <end position="112"/>
    </location>
</feature>
<dbReference type="InterPro" id="IPR036388">
    <property type="entry name" value="WH-like_DNA-bd_sf"/>
</dbReference>
<proteinExistence type="predicted"/>
<organism evidence="5 6">
    <name type="scientific">Deminuibacter soli</name>
    <dbReference type="NCBI Taxonomy" id="2291815"/>
    <lineage>
        <taxon>Bacteria</taxon>
        <taxon>Pseudomonadati</taxon>
        <taxon>Bacteroidota</taxon>
        <taxon>Chitinophagia</taxon>
        <taxon>Chitinophagales</taxon>
        <taxon>Chitinophagaceae</taxon>
        <taxon>Deminuibacter</taxon>
    </lineage>
</organism>
<dbReference type="GO" id="GO:0003677">
    <property type="term" value="F:DNA binding"/>
    <property type="evidence" value="ECO:0007669"/>
    <property type="project" value="UniProtKB-KW"/>
</dbReference>
<evidence type="ECO:0000256" key="1">
    <source>
        <dbReference type="ARBA" id="ARBA00023015"/>
    </source>
</evidence>
<gene>
    <name evidence="5" type="ORF">DXN05_00335</name>
</gene>
<dbReference type="SUPFAM" id="SSF46785">
    <property type="entry name" value="Winged helix' DNA-binding domain"/>
    <property type="match status" value="1"/>
</dbReference>
<accession>A0A3E1NNF5</accession>
<evidence type="ECO:0000256" key="2">
    <source>
        <dbReference type="ARBA" id="ARBA00023125"/>
    </source>
</evidence>
<sequence length="134" mass="15121">MQKKSAIPDQEPQCSVDFAFQRIGGKYKGRIIFHLDLGITRYGALRRSIVGVTPKMLTQALRELEADGLITRHVFAEVPPRVEYALSEAGAELIPFIRLLRDWGEKQMEKQGKPSLSKLGLLPHILEEAHEETV</sequence>
<dbReference type="InterPro" id="IPR002577">
    <property type="entry name" value="HTH_HxlR"/>
</dbReference>
<comment type="caution">
    <text evidence="5">The sequence shown here is derived from an EMBL/GenBank/DDBJ whole genome shotgun (WGS) entry which is preliminary data.</text>
</comment>
<dbReference type="EMBL" id="QTJU01000001">
    <property type="protein sequence ID" value="RFM29469.1"/>
    <property type="molecule type" value="Genomic_DNA"/>
</dbReference>
<keyword evidence="2" id="KW-0238">DNA-binding</keyword>
<protein>
    <submittedName>
        <fullName evidence="5">Transcriptional regulator</fullName>
    </submittedName>
</protein>
<evidence type="ECO:0000313" key="6">
    <source>
        <dbReference type="Proteomes" id="UP000261284"/>
    </source>
</evidence>
<dbReference type="PROSITE" id="PS51118">
    <property type="entry name" value="HTH_HXLR"/>
    <property type="match status" value="1"/>
</dbReference>
<dbReference type="OrthoDB" id="8231503at2"/>
<name>A0A3E1NNF5_9BACT</name>
<evidence type="ECO:0000313" key="5">
    <source>
        <dbReference type="EMBL" id="RFM29469.1"/>
    </source>
</evidence>
<dbReference type="Proteomes" id="UP000261284">
    <property type="component" value="Unassembled WGS sequence"/>
</dbReference>
<dbReference type="Pfam" id="PF01638">
    <property type="entry name" value="HxlR"/>
    <property type="match status" value="1"/>
</dbReference>
<dbReference type="AlphaFoldDB" id="A0A3E1NNF5"/>
<dbReference type="InterPro" id="IPR036390">
    <property type="entry name" value="WH_DNA-bd_sf"/>
</dbReference>
<dbReference type="PANTHER" id="PTHR33204:SF29">
    <property type="entry name" value="TRANSCRIPTIONAL REGULATOR"/>
    <property type="match status" value="1"/>
</dbReference>